<dbReference type="EMBL" id="LZFP01000005">
    <property type="protein sequence ID" value="OBR40885.1"/>
    <property type="molecule type" value="Genomic_DNA"/>
</dbReference>
<keyword evidence="13" id="KW-1185">Reference proteome</keyword>
<protein>
    <submittedName>
        <fullName evidence="12">TonB-dependent receptor</fullName>
    </submittedName>
</protein>
<evidence type="ECO:0000259" key="11">
    <source>
        <dbReference type="Pfam" id="PF14905"/>
    </source>
</evidence>
<reference evidence="13" key="1">
    <citation type="submission" date="2016-06" db="EMBL/GenBank/DDBJ databases">
        <authorList>
            <person name="Zhan P."/>
        </authorList>
    </citation>
    <scope>NUCLEOTIDE SEQUENCE [LARGE SCALE GENOMIC DNA]</scope>
    <source>
        <strain evidence="13">T28</strain>
    </source>
</reference>
<evidence type="ECO:0000313" key="12">
    <source>
        <dbReference type="EMBL" id="OBR40885.1"/>
    </source>
</evidence>
<evidence type="ECO:0000259" key="10">
    <source>
        <dbReference type="Pfam" id="PF07715"/>
    </source>
</evidence>
<keyword evidence="4 7" id="KW-0812">Transmembrane</keyword>
<feature type="domain" description="Outer membrane protein beta-barrel" evidence="11">
    <location>
        <begin position="382"/>
        <end position="804"/>
    </location>
</feature>
<comment type="caution">
    <text evidence="12">The sequence shown here is derived from an EMBL/GenBank/DDBJ whole genome shotgun (WGS) entry which is preliminary data.</text>
</comment>
<dbReference type="Pfam" id="PF14905">
    <property type="entry name" value="OMP_b-brl_3"/>
    <property type="match status" value="1"/>
</dbReference>
<dbReference type="InterPro" id="IPR012910">
    <property type="entry name" value="Plug_dom"/>
</dbReference>
<comment type="similarity">
    <text evidence="7">Belongs to the TonB-dependent receptor family.</text>
</comment>
<evidence type="ECO:0000256" key="9">
    <source>
        <dbReference type="SAM" id="SignalP"/>
    </source>
</evidence>
<dbReference type="Gene3D" id="2.40.170.20">
    <property type="entry name" value="TonB-dependent receptor, beta-barrel domain"/>
    <property type="match status" value="1"/>
</dbReference>
<dbReference type="InterPro" id="IPR041700">
    <property type="entry name" value="OMP_b-brl_3"/>
</dbReference>
<dbReference type="OrthoDB" id="8764943at2"/>
<organism evidence="12 13">
    <name type="scientific">Maribacter hydrothermalis</name>
    <dbReference type="NCBI Taxonomy" id="1836467"/>
    <lineage>
        <taxon>Bacteria</taxon>
        <taxon>Pseudomonadati</taxon>
        <taxon>Bacteroidota</taxon>
        <taxon>Flavobacteriia</taxon>
        <taxon>Flavobacteriales</taxon>
        <taxon>Flavobacteriaceae</taxon>
        <taxon>Maribacter</taxon>
    </lineage>
</organism>
<evidence type="ECO:0000256" key="8">
    <source>
        <dbReference type="SAM" id="MobiDB-lite"/>
    </source>
</evidence>
<dbReference type="SUPFAM" id="SSF49464">
    <property type="entry name" value="Carboxypeptidase regulatory domain-like"/>
    <property type="match status" value="1"/>
</dbReference>
<dbReference type="AlphaFoldDB" id="A0A1B7ZCM6"/>
<evidence type="ECO:0000256" key="7">
    <source>
        <dbReference type="PROSITE-ProRule" id="PRU01360"/>
    </source>
</evidence>
<dbReference type="Gene3D" id="2.60.40.1120">
    <property type="entry name" value="Carboxypeptidase-like, regulatory domain"/>
    <property type="match status" value="1"/>
</dbReference>
<evidence type="ECO:0000256" key="6">
    <source>
        <dbReference type="ARBA" id="ARBA00023237"/>
    </source>
</evidence>
<evidence type="ECO:0000256" key="1">
    <source>
        <dbReference type="ARBA" id="ARBA00004571"/>
    </source>
</evidence>
<evidence type="ECO:0000256" key="3">
    <source>
        <dbReference type="ARBA" id="ARBA00022452"/>
    </source>
</evidence>
<dbReference type="KEGG" id="mart:BTR34_15095"/>
<dbReference type="InterPro" id="IPR037066">
    <property type="entry name" value="Plug_dom_sf"/>
</dbReference>
<dbReference type="Proteomes" id="UP000092164">
    <property type="component" value="Unassembled WGS sequence"/>
</dbReference>
<dbReference type="SUPFAM" id="SSF56935">
    <property type="entry name" value="Porins"/>
    <property type="match status" value="1"/>
</dbReference>
<evidence type="ECO:0000256" key="5">
    <source>
        <dbReference type="ARBA" id="ARBA00023136"/>
    </source>
</evidence>
<feature type="domain" description="TonB-dependent receptor plug" evidence="10">
    <location>
        <begin position="151"/>
        <end position="229"/>
    </location>
</feature>
<evidence type="ECO:0000256" key="4">
    <source>
        <dbReference type="ARBA" id="ARBA00022692"/>
    </source>
</evidence>
<keyword evidence="6 7" id="KW-0998">Cell outer membrane</keyword>
<dbReference type="Pfam" id="PF13715">
    <property type="entry name" value="CarbopepD_reg_2"/>
    <property type="match status" value="1"/>
</dbReference>
<evidence type="ECO:0000313" key="13">
    <source>
        <dbReference type="Proteomes" id="UP000092164"/>
    </source>
</evidence>
<keyword evidence="3 7" id="KW-1134">Transmembrane beta strand</keyword>
<keyword evidence="2 7" id="KW-0813">Transport</keyword>
<dbReference type="InterPro" id="IPR008969">
    <property type="entry name" value="CarboxyPept-like_regulatory"/>
</dbReference>
<dbReference type="InterPro" id="IPR039426">
    <property type="entry name" value="TonB-dep_rcpt-like"/>
</dbReference>
<dbReference type="RefSeq" id="WP_068483411.1">
    <property type="nucleotide sequence ID" value="NZ_CP018760.1"/>
</dbReference>
<feature type="chain" id="PRO_5008602486" evidence="9">
    <location>
        <begin position="19"/>
        <end position="830"/>
    </location>
</feature>
<evidence type="ECO:0000256" key="2">
    <source>
        <dbReference type="ARBA" id="ARBA00022448"/>
    </source>
</evidence>
<proteinExistence type="inferred from homology"/>
<keyword evidence="12" id="KW-0675">Receptor</keyword>
<keyword evidence="5 7" id="KW-0472">Membrane</keyword>
<dbReference type="GO" id="GO:0009279">
    <property type="term" value="C:cell outer membrane"/>
    <property type="evidence" value="ECO:0007669"/>
    <property type="project" value="UniProtKB-SubCell"/>
</dbReference>
<accession>A0A1B7ZCM6</accession>
<gene>
    <name evidence="12" type="ORF">A9200_14955</name>
</gene>
<dbReference type="STRING" id="1836467.BTR34_15095"/>
<name>A0A1B7ZCM6_9FLAO</name>
<sequence length="830" mass="93539">MKKLFPLLLLLVLSTNYAISQRPGGDRESSPIIISGQVLDQETNAPLEYATLVLQSVNNPEIITGGITDIDGKFNVETTAGQYNVSIEYISYKTYKKANQTLTKNTDLGVVKLSLDVAQLDAVEVVGEKTTVEIRLDKKIYNIGKDLTNSGATITDALNNVPSVNVDIEGAISLRGNENVRILINGKPSALAGFGSTDALTQLPADAIEKVEVITSPSARYDAEGSAGILNIILKKEKTLGFNGSVNTTIGHPVNSGVSINANLRTDKFNLFNTSGYNYRDAPGNAYFDNTYSSGSFDRIIEDREYNRLRKGFNTNLGLEYFITEQSSLTGSVFYRTSKSEDETDNTNQRFISNLLNSETFRTEDENEDDTNYQFSLNYVNDLDDDGQKLTVDLQYSKGEETKFSTIEENNTVPNENLLILENVFETETENEYLVQADYVLPIGDAQFEIGYRGTFEEDITDYRLDSLNQETGRFDINQNLTNMFTYNENVNALYTQYGNKFGKFSFLLGLRLENTQLKGQLDSEFDTTELEEQLGVDVDVNFDKNYLGLFPTVNLIYELGERENISLGYNRRINRPRGWFINPFPSRSSRANIFQGNPDLNPAFSNAFDLGYLKRWDKITLTSSIYYQQETNSFERVQEETGQTTTDGIEIIRTIPINLSTNDRLGLEAGMMYSPTKWLRLNSSFNFFRFSTEGIFNGVDYGTTNTSWFARFSSKVSLPAKVDWQTNAFYRGPSATAQTDNKGIFSLNLAFSKDILKDNGTLSLNVSDLLNTRKRRSYTETEFFTSDSEFQWRRRQITMGFVYRFNQPKERNKGSRGNGGEEGGEEIEG</sequence>
<feature type="region of interest" description="Disordered" evidence="8">
    <location>
        <begin position="809"/>
        <end position="830"/>
    </location>
</feature>
<comment type="subcellular location">
    <subcellularLocation>
        <location evidence="1 7">Cell outer membrane</location>
        <topology evidence="1 7">Multi-pass membrane protein</topology>
    </subcellularLocation>
</comment>
<dbReference type="PROSITE" id="PS52016">
    <property type="entry name" value="TONB_DEPENDENT_REC_3"/>
    <property type="match status" value="1"/>
</dbReference>
<dbReference type="Pfam" id="PF07715">
    <property type="entry name" value="Plug"/>
    <property type="match status" value="1"/>
</dbReference>
<dbReference type="InterPro" id="IPR036942">
    <property type="entry name" value="Beta-barrel_TonB_sf"/>
</dbReference>
<dbReference type="PANTHER" id="PTHR40980:SF4">
    <property type="entry name" value="TONB-DEPENDENT RECEPTOR-LIKE BETA-BARREL DOMAIN-CONTAINING PROTEIN"/>
    <property type="match status" value="1"/>
</dbReference>
<feature type="signal peptide" evidence="9">
    <location>
        <begin position="1"/>
        <end position="18"/>
    </location>
</feature>
<keyword evidence="9" id="KW-0732">Signal</keyword>
<dbReference type="Gene3D" id="2.170.130.10">
    <property type="entry name" value="TonB-dependent receptor, plug domain"/>
    <property type="match status" value="1"/>
</dbReference>
<dbReference type="PANTHER" id="PTHR40980">
    <property type="entry name" value="PLUG DOMAIN-CONTAINING PROTEIN"/>
    <property type="match status" value="1"/>
</dbReference>